<evidence type="ECO:0000256" key="9">
    <source>
        <dbReference type="SAM" id="Phobius"/>
    </source>
</evidence>
<keyword evidence="6 9" id="KW-1133">Transmembrane helix</keyword>
<evidence type="ECO:0000313" key="10">
    <source>
        <dbReference type="EMBL" id="AHM05113.1"/>
    </source>
</evidence>
<evidence type="ECO:0000256" key="5">
    <source>
        <dbReference type="ARBA" id="ARBA00022692"/>
    </source>
</evidence>
<dbReference type="Pfam" id="PF02386">
    <property type="entry name" value="TrkH"/>
    <property type="match status" value="1"/>
</dbReference>
<feature type="transmembrane region" description="Helical" evidence="9">
    <location>
        <begin position="325"/>
        <end position="350"/>
    </location>
</feature>
<feature type="transmembrane region" description="Helical" evidence="9">
    <location>
        <begin position="401"/>
        <end position="420"/>
    </location>
</feature>
<dbReference type="STRING" id="1294273.roselon_02815"/>
<dbReference type="InterPro" id="IPR003445">
    <property type="entry name" value="Cat_transpt"/>
</dbReference>
<keyword evidence="11" id="KW-1185">Reference proteome</keyword>
<reference evidence="10 11" key="1">
    <citation type="submission" date="2013-03" db="EMBL/GenBank/DDBJ databases">
        <authorList>
            <person name="Fiebig A."/>
            <person name="Goeker M."/>
            <person name="Klenk H.-P.P."/>
        </authorList>
    </citation>
    <scope>NUCLEOTIDE SEQUENCE [LARGE SCALE GENOMIC DNA]</scope>
    <source>
        <strain evidence="11">DSM 19469</strain>
    </source>
</reference>
<dbReference type="Proteomes" id="UP000019593">
    <property type="component" value="Chromosome"/>
</dbReference>
<evidence type="ECO:0000256" key="6">
    <source>
        <dbReference type="ARBA" id="ARBA00022989"/>
    </source>
</evidence>
<evidence type="ECO:0000256" key="3">
    <source>
        <dbReference type="ARBA" id="ARBA00022448"/>
    </source>
</evidence>
<evidence type="ECO:0000256" key="4">
    <source>
        <dbReference type="ARBA" id="ARBA00022475"/>
    </source>
</evidence>
<sequence>MGVKRAAAFRGGSGPLVQAARLRVVSLTLAKHAPIFIFLLAPPALWAVIEGQMALSLSLALPAVLCLGLFGIVWRLPLPDDLRGIEALVSIALVFGLSALLAVPAFMSLGMPPLDALFEAVSAATTTGLSVAAAPDAWPFAGHFLRAWVQWCGGLVMATAVLALLLPSGLPARKLGQAGIDQGDRIASTRRQAQQLLGVYVGLTALMAGLAALAIPDTREAVVLTLSAISTAGFAPRSDSLASYSALGQGIVMLTCVFGAISLLTFILILQRKPKEAWAIGSARRVLLAILGFGAVYATMLYLGGMRSWASVYPEMLNLISGLTTAGFSTGAMPPPGAALLVIVIAMLAGGDVGSTAGGLKLARLGIVARAVLHAAQRPRLPANALAPLRHHGEPVEDRTLVSILALIGIYLAVLVVLWMHMLGHGHPAMPALFEVVSTLSTVGLSTGIVGPDLSDDLKLSLTFGMWLGRLEFFAVLLLLAPRTWMKGR</sequence>
<name>W8RV26_9RHOB</name>
<dbReference type="GO" id="GO:0008324">
    <property type="term" value="F:monoatomic cation transmembrane transporter activity"/>
    <property type="evidence" value="ECO:0007669"/>
    <property type="project" value="InterPro"/>
</dbReference>
<feature type="transmembrane region" description="Helical" evidence="9">
    <location>
        <begin position="55"/>
        <end position="76"/>
    </location>
</feature>
<dbReference type="KEGG" id="red:roselon_02815"/>
<evidence type="ECO:0000256" key="8">
    <source>
        <dbReference type="ARBA" id="ARBA00023136"/>
    </source>
</evidence>
<dbReference type="GO" id="GO:0005886">
    <property type="term" value="C:plasma membrane"/>
    <property type="evidence" value="ECO:0007669"/>
    <property type="project" value="UniProtKB-SubCell"/>
</dbReference>
<keyword evidence="8 9" id="KW-0472">Membrane</keyword>
<comment type="similarity">
    <text evidence="2">Belongs to the TrkH potassium transport family.</text>
</comment>
<proteinExistence type="inferred from homology"/>
<dbReference type="PANTHER" id="PTHR32024">
    <property type="entry name" value="TRK SYSTEM POTASSIUM UPTAKE PROTEIN TRKG-RELATED"/>
    <property type="match status" value="1"/>
</dbReference>
<dbReference type="PATRIC" id="fig|1294273.3.peg.2778"/>
<comment type="subcellular location">
    <subcellularLocation>
        <location evidence="1">Cell membrane</location>
        <topology evidence="1">Multi-pass membrane protein</topology>
    </subcellularLocation>
</comment>
<dbReference type="OrthoDB" id="9810952at2"/>
<dbReference type="HOGENOM" id="CLU_030708_3_0_5"/>
<dbReference type="eggNOG" id="COG0168">
    <property type="taxonomic scope" value="Bacteria"/>
</dbReference>
<protein>
    <submittedName>
        <fullName evidence="10">Potassium uptake protein TrkH</fullName>
    </submittedName>
</protein>
<evidence type="ECO:0000256" key="7">
    <source>
        <dbReference type="ARBA" id="ARBA00023065"/>
    </source>
</evidence>
<feature type="transmembrane region" description="Helical" evidence="9">
    <location>
        <begin position="196"/>
        <end position="215"/>
    </location>
</feature>
<feature type="transmembrane region" description="Helical" evidence="9">
    <location>
        <begin position="29"/>
        <end position="49"/>
    </location>
</feature>
<dbReference type="AlphaFoldDB" id="W8RV26"/>
<accession>W8RV26</accession>
<dbReference type="GO" id="GO:0030001">
    <property type="term" value="P:metal ion transport"/>
    <property type="evidence" value="ECO:0007669"/>
    <property type="project" value="UniProtKB-ARBA"/>
</dbReference>
<feature type="transmembrane region" description="Helical" evidence="9">
    <location>
        <begin position="88"/>
        <end position="107"/>
    </location>
</feature>
<dbReference type="PANTHER" id="PTHR32024:SF2">
    <property type="entry name" value="TRK SYSTEM POTASSIUM UPTAKE PROTEIN TRKG-RELATED"/>
    <property type="match status" value="1"/>
</dbReference>
<keyword evidence="3" id="KW-0813">Transport</keyword>
<organism evidence="10 11">
    <name type="scientific">Roseicyclus elongatus DSM 19469</name>
    <dbReference type="NCBI Taxonomy" id="1294273"/>
    <lineage>
        <taxon>Bacteria</taxon>
        <taxon>Pseudomonadati</taxon>
        <taxon>Pseudomonadota</taxon>
        <taxon>Alphaproteobacteria</taxon>
        <taxon>Rhodobacterales</taxon>
        <taxon>Roseobacteraceae</taxon>
        <taxon>Roseicyclus</taxon>
    </lineage>
</organism>
<gene>
    <name evidence="10" type="ORF">roselon_02815</name>
</gene>
<feature type="transmembrane region" description="Helical" evidence="9">
    <location>
        <begin position="246"/>
        <end position="270"/>
    </location>
</feature>
<keyword evidence="7" id="KW-0406">Ion transport</keyword>
<keyword evidence="4" id="KW-1003">Cell membrane</keyword>
<evidence type="ECO:0000256" key="1">
    <source>
        <dbReference type="ARBA" id="ARBA00004651"/>
    </source>
</evidence>
<evidence type="ECO:0000313" key="11">
    <source>
        <dbReference type="Proteomes" id="UP000019593"/>
    </source>
</evidence>
<feature type="transmembrane region" description="Helical" evidence="9">
    <location>
        <begin position="286"/>
        <end position="305"/>
    </location>
</feature>
<evidence type="ECO:0000256" key="2">
    <source>
        <dbReference type="ARBA" id="ARBA00009137"/>
    </source>
</evidence>
<feature type="transmembrane region" description="Helical" evidence="9">
    <location>
        <begin position="148"/>
        <end position="166"/>
    </location>
</feature>
<dbReference type="EMBL" id="CP004372">
    <property type="protein sequence ID" value="AHM05113.1"/>
    <property type="molecule type" value="Genomic_DNA"/>
</dbReference>
<feature type="transmembrane region" description="Helical" evidence="9">
    <location>
        <begin position="462"/>
        <end position="481"/>
    </location>
</feature>
<keyword evidence="5 9" id="KW-0812">Transmembrane</keyword>